<dbReference type="Gene3D" id="3.90.25.10">
    <property type="entry name" value="UDP-galactose 4-epimerase, domain 1"/>
    <property type="match status" value="1"/>
</dbReference>
<proteinExistence type="predicted"/>
<keyword evidence="1" id="KW-0521">NADP</keyword>
<dbReference type="PANTHER" id="PTHR47706">
    <property type="entry name" value="NMRA-LIKE FAMILY PROTEIN"/>
    <property type="match status" value="1"/>
</dbReference>
<dbReference type="InterPro" id="IPR051609">
    <property type="entry name" value="NmrA/Isoflavone_reductase-like"/>
</dbReference>
<evidence type="ECO:0000256" key="1">
    <source>
        <dbReference type="ARBA" id="ARBA00022857"/>
    </source>
</evidence>
<organism evidence="4 5">
    <name type="scientific">Alternaria dauci</name>
    <dbReference type="NCBI Taxonomy" id="48095"/>
    <lineage>
        <taxon>Eukaryota</taxon>
        <taxon>Fungi</taxon>
        <taxon>Dikarya</taxon>
        <taxon>Ascomycota</taxon>
        <taxon>Pezizomycotina</taxon>
        <taxon>Dothideomycetes</taxon>
        <taxon>Pleosporomycetidae</taxon>
        <taxon>Pleosporales</taxon>
        <taxon>Pleosporineae</taxon>
        <taxon>Pleosporaceae</taxon>
        <taxon>Alternaria</taxon>
        <taxon>Alternaria sect. Porri</taxon>
    </lineage>
</organism>
<evidence type="ECO:0000259" key="3">
    <source>
        <dbReference type="Pfam" id="PF05368"/>
    </source>
</evidence>
<dbReference type="CDD" id="cd05259">
    <property type="entry name" value="PCBER_SDR_a"/>
    <property type="match status" value="1"/>
</dbReference>
<dbReference type="SUPFAM" id="SSF51735">
    <property type="entry name" value="NAD(P)-binding Rossmann-fold domains"/>
    <property type="match status" value="1"/>
</dbReference>
<keyword evidence="5" id="KW-1185">Reference proteome</keyword>
<dbReference type="Pfam" id="PF05368">
    <property type="entry name" value="NmrA"/>
    <property type="match status" value="1"/>
</dbReference>
<accession>A0ABR3UDX0</accession>
<protein>
    <recommendedName>
        <fullName evidence="3">NmrA-like domain-containing protein</fullName>
    </recommendedName>
</protein>
<dbReference type="Proteomes" id="UP001578633">
    <property type="component" value="Chromosome 6"/>
</dbReference>
<dbReference type="InterPro" id="IPR036291">
    <property type="entry name" value="NAD(P)-bd_dom_sf"/>
</dbReference>
<dbReference type="GeneID" id="96086698"/>
<keyword evidence="2" id="KW-0560">Oxidoreductase</keyword>
<dbReference type="InterPro" id="IPR008030">
    <property type="entry name" value="NmrA-like"/>
</dbReference>
<feature type="domain" description="NmrA-like" evidence="3">
    <location>
        <begin position="5"/>
        <end position="237"/>
    </location>
</feature>
<gene>
    <name evidence="4" type="ORF">ACET3X_006376</name>
</gene>
<evidence type="ECO:0000313" key="5">
    <source>
        <dbReference type="Proteomes" id="UP001578633"/>
    </source>
</evidence>
<dbReference type="Gene3D" id="3.40.50.720">
    <property type="entry name" value="NAD(P)-binding Rossmann-like Domain"/>
    <property type="match status" value="1"/>
</dbReference>
<sequence>MSSCKKVLLIGAGGDLGTKIVEEFLDSPFEFSIMSRKESSATFPAGVKNVFKAYYSNLEDIKSAMKGQDVVISNVGPAGIAHQHIFIDAAVATGVKRFFPSEYGTDTRDLKTTEINLYGTQYKYALVRYLQSKEKESSLTWTALISGGFAEWGLRHRYFGFDFKTRTATLIDDGVTIGSQSRMRTIAKAIHACIEHFEETKNDYIFIASFHPSQRDILANIEKVDGQKWKVEHVTSQELQIKGHTRVIKGDWMGIADLSMATGFGKWGLVDWRNKNLFNEKLGLPKYDFEETVKSIMEEFR</sequence>
<evidence type="ECO:0000313" key="4">
    <source>
        <dbReference type="EMBL" id="KAL1794560.1"/>
    </source>
</evidence>
<dbReference type="RefSeq" id="XP_069305144.1">
    <property type="nucleotide sequence ID" value="XM_069453264.1"/>
</dbReference>
<name>A0ABR3UDX0_9PLEO</name>
<dbReference type="PANTHER" id="PTHR47706:SF10">
    <property type="entry name" value="NMRA-LIKE DOMAIN-CONTAINING PROTEIN"/>
    <property type="match status" value="1"/>
</dbReference>
<dbReference type="EMBL" id="JBHGVX010000006">
    <property type="protein sequence ID" value="KAL1794560.1"/>
    <property type="molecule type" value="Genomic_DNA"/>
</dbReference>
<evidence type="ECO:0000256" key="2">
    <source>
        <dbReference type="ARBA" id="ARBA00023002"/>
    </source>
</evidence>
<reference evidence="4 5" key="1">
    <citation type="submission" date="2024-09" db="EMBL/GenBank/DDBJ databases">
        <title>T2T genomes of carrot and Alternaria dauci and their utility for understanding host-pathogen interaction during carrot leaf blight disease.</title>
        <authorList>
            <person name="Liu W."/>
            <person name="Xu S."/>
            <person name="Ou C."/>
            <person name="Liu X."/>
            <person name="Zhuang F."/>
            <person name="Deng X.W."/>
        </authorList>
    </citation>
    <scope>NUCLEOTIDE SEQUENCE [LARGE SCALE GENOMIC DNA]</scope>
    <source>
        <strain evidence="4 5">A2016</strain>
    </source>
</reference>
<comment type="caution">
    <text evidence="4">The sequence shown here is derived from an EMBL/GenBank/DDBJ whole genome shotgun (WGS) entry which is preliminary data.</text>
</comment>
<dbReference type="InterPro" id="IPR045312">
    <property type="entry name" value="PCBER-like"/>
</dbReference>